<comment type="caution">
    <text evidence="1">The sequence shown here is derived from an EMBL/GenBank/DDBJ whole genome shotgun (WGS) entry which is preliminary data.</text>
</comment>
<accession>A0ACA9P2X0</accession>
<sequence length="501" mass="55575">GKTNPRAKSELPTSLPAFEWQVTGDSGLGDLVAQRNKVISPPDDAIFGTTNERKIAVKRAPIVNNGRTSNTESSRIRLMQIIENEDARNNFQVYLKSQYCEENLDFYMDVVQYRELFSSEIDIINDVREISSTAKYIWNYYLDSDTSSKPLNVPQDLANQCRQKIDSKMFTKDIFDKLQQHCFDLMVQDSLPKFLRKSVMHENFSSSNSSIPSHLKPPSSAQKPLFGPRRSLSSGSLRAKMASTLATLKTAVSEVNISSGLMLNSTTTDNQSPKCNKNLISAPIPILRDQIPQTIMTQENKSTSSFNITVTQENKSNSSVNTILVHENRSNSSFNSTFAHENRSNSSFNSTFAHENKSNSSFNMTSINVDPPESNRSSTVSTDSASSSPSTISSFSTNSVSSRLSLAKITRRVLTRRRNSASLVSIPKIMEMPGSYPCASVVDGDECDGCDELGNMSHGQPSWHKQKLRRNMSTSNFQPGSKSHSRVYVTDKSLPPIPAAN</sequence>
<name>A0ACA9P2X0_9GLOM</name>
<reference evidence="1" key="1">
    <citation type="submission" date="2021-06" db="EMBL/GenBank/DDBJ databases">
        <authorList>
            <person name="Kallberg Y."/>
            <person name="Tangrot J."/>
            <person name="Rosling A."/>
        </authorList>
    </citation>
    <scope>NUCLEOTIDE SEQUENCE</scope>
    <source>
        <strain evidence="1">28 12/20/2015</strain>
    </source>
</reference>
<gene>
    <name evidence="1" type="ORF">SPELUC_LOCUS10582</name>
</gene>
<proteinExistence type="predicted"/>
<dbReference type="Proteomes" id="UP000789366">
    <property type="component" value="Unassembled WGS sequence"/>
</dbReference>
<dbReference type="EMBL" id="CAJVPW010020078">
    <property type="protein sequence ID" value="CAG8687680.1"/>
    <property type="molecule type" value="Genomic_DNA"/>
</dbReference>
<feature type="non-terminal residue" evidence="1">
    <location>
        <position position="1"/>
    </location>
</feature>
<keyword evidence="2" id="KW-1185">Reference proteome</keyword>
<evidence type="ECO:0000313" key="2">
    <source>
        <dbReference type="Proteomes" id="UP000789366"/>
    </source>
</evidence>
<evidence type="ECO:0000313" key="1">
    <source>
        <dbReference type="EMBL" id="CAG8687680.1"/>
    </source>
</evidence>
<organism evidence="1 2">
    <name type="scientific">Cetraspora pellucida</name>
    <dbReference type="NCBI Taxonomy" id="1433469"/>
    <lineage>
        <taxon>Eukaryota</taxon>
        <taxon>Fungi</taxon>
        <taxon>Fungi incertae sedis</taxon>
        <taxon>Mucoromycota</taxon>
        <taxon>Glomeromycotina</taxon>
        <taxon>Glomeromycetes</taxon>
        <taxon>Diversisporales</taxon>
        <taxon>Gigasporaceae</taxon>
        <taxon>Cetraspora</taxon>
    </lineage>
</organism>
<protein>
    <submittedName>
        <fullName evidence="1">16056_t:CDS:1</fullName>
    </submittedName>
</protein>